<dbReference type="SMART" id="SM00842">
    <property type="entry name" value="FtsA"/>
    <property type="match status" value="1"/>
</dbReference>
<name>A0A7L9MCY9_BRUSS</name>
<evidence type="ECO:0000259" key="7">
    <source>
        <dbReference type="SMART" id="SM00842"/>
    </source>
</evidence>
<protein>
    <recommendedName>
        <fullName evidence="5 6">Cell division protein FtsA</fullName>
    </recommendedName>
</protein>
<sequence>MSILGGHGASQHGTAGRKVRLLTVLDVGSSKVSCVIARLRPHEGGALLPGRTHRMEVLGIGHQRSRGVKSGVIIDLDAAEQSIRLAVDAAERMAGLTVDSLIVNISAGRLKSETFTASVNLGGHEVEQTDIRRVLAAGAKQALAAERHFVHSLPVGYTLDGERGIREPLGMLGDSLGVDMHVLTADAAPLRNLELCINRCHLSVEAIVATPYASGLAALVGDEAEMGAACIDMGGGTTTISVFSEGKFIHADAVAIGGNHVTMDVARGFPTRMEDAERLKVMYGSALPSAADDRDLISVPPIGDDERDVPNQYPRSVLTRIIRARVEETLELVRDRLNQSGLGHIVGKRVVLTGGASQLPGMPEAARRILARNVRIGRPLGIAGLPEAAKGAAFAATVGLLIYPQVAGIEERSVKAASSGLMTGTGGRIQRVGQWLRESF</sequence>
<organism evidence="8 9">
    <name type="scientific">Brucella suis bv. 4</name>
    <dbReference type="NCBI Taxonomy" id="1567501"/>
    <lineage>
        <taxon>Bacteria</taxon>
        <taxon>Pseudomonadati</taxon>
        <taxon>Pseudomonadota</taxon>
        <taxon>Alphaproteobacteria</taxon>
        <taxon>Hyphomicrobiales</taxon>
        <taxon>Brucellaceae</taxon>
        <taxon>Brucella/Ochrobactrum group</taxon>
        <taxon>Brucella</taxon>
    </lineage>
</organism>
<dbReference type="InterPro" id="IPR020823">
    <property type="entry name" value="Cell_div_FtsA"/>
</dbReference>
<accession>A0A7L9MCY9</accession>
<dbReference type="AlphaFoldDB" id="A0A7L9MCY9"/>
<evidence type="ECO:0000313" key="8">
    <source>
        <dbReference type="EMBL" id="QOK64426.1"/>
    </source>
</evidence>
<evidence type="ECO:0000256" key="5">
    <source>
        <dbReference type="HAMAP-Rule" id="MF_02033"/>
    </source>
</evidence>
<dbReference type="InterPro" id="IPR003494">
    <property type="entry name" value="SHS2_FtsA"/>
</dbReference>
<keyword evidence="2 5" id="KW-0132">Cell division</keyword>
<evidence type="ECO:0000256" key="1">
    <source>
        <dbReference type="ARBA" id="ARBA00022475"/>
    </source>
</evidence>
<evidence type="ECO:0000256" key="2">
    <source>
        <dbReference type="ARBA" id="ARBA00022618"/>
    </source>
</evidence>
<comment type="function">
    <text evidence="5 6">Cell division protein that is involved in the assembly of the Z ring. May serve as a membrane anchor for the Z ring.</text>
</comment>
<dbReference type="HAMAP" id="MF_02033">
    <property type="entry name" value="FtsA"/>
    <property type="match status" value="1"/>
</dbReference>
<proteinExistence type="inferred from homology"/>
<dbReference type="PIRSF" id="PIRSF003101">
    <property type="entry name" value="FtsA"/>
    <property type="match status" value="1"/>
</dbReference>
<keyword evidence="1 5" id="KW-1003">Cell membrane</keyword>
<dbReference type="Pfam" id="PF14450">
    <property type="entry name" value="FtsA"/>
    <property type="match status" value="2"/>
</dbReference>
<dbReference type="RefSeq" id="WP_004691601.1">
    <property type="nucleotide sequence ID" value="NZ_CP054955.1"/>
</dbReference>
<comment type="subunit">
    <text evidence="5">Self-interacts. Interacts with FtsZ.</text>
</comment>
<evidence type="ECO:0000256" key="4">
    <source>
        <dbReference type="ARBA" id="ARBA00023306"/>
    </source>
</evidence>
<dbReference type="NCBIfam" id="TIGR01174">
    <property type="entry name" value="ftsA"/>
    <property type="match status" value="1"/>
</dbReference>
<keyword evidence="3 5" id="KW-0472">Membrane</keyword>
<dbReference type="Proteomes" id="UP000593625">
    <property type="component" value="Chromosome I"/>
</dbReference>
<keyword evidence="4 5" id="KW-0131">Cell cycle</keyword>
<dbReference type="InterPro" id="IPR050696">
    <property type="entry name" value="FtsA/MreB"/>
</dbReference>
<dbReference type="Gene3D" id="3.30.420.40">
    <property type="match status" value="1"/>
</dbReference>
<dbReference type="Pfam" id="PF02491">
    <property type="entry name" value="SHS2_FTSA"/>
    <property type="match status" value="1"/>
</dbReference>
<dbReference type="SUPFAM" id="SSF53067">
    <property type="entry name" value="Actin-like ATPase domain"/>
    <property type="match status" value="2"/>
</dbReference>
<evidence type="ECO:0000313" key="9">
    <source>
        <dbReference type="Proteomes" id="UP000593625"/>
    </source>
</evidence>
<comment type="subcellular location">
    <subcellularLocation>
        <location evidence="5">Cell membrane</location>
        <topology evidence="5">Peripheral membrane protein</topology>
        <orientation evidence="5">Cytoplasmic side</orientation>
    </subcellularLocation>
    <text evidence="5">Localizes to the Z ring in an FtsZ-dependent manner. Targeted to the membrane through a conserved C-terminal amphipathic helix.</text>
</comment>
<dbReference type="GO" id="GO:0032153">
    <property type="term" value="C:cell division site"/>
    <property type="evidence" value="ECO:0007669"/>
    <property type="project" value="UniProtKB-UniRule"/>
</dbReference>
<dbReference type="PANTHER" id="PTHR32432:SF4">
    <property type="entry name" value="CELL DIVISION PROTEIN FTSA"/>
    <property type="match status" value="1"/>
</dbReference>
<dbReference type="InterPro" id="IPR043129">
    <property type="entry name" value="ATPase_NBD"/>
</dbReference>
<dbReference type="GO" id="GO:0043093">
    <property type="term" value="P:FtsZ-dependent cytokinesis"/>
    <property type="evidence" value="ECO:0007669"/>
    <property type="project" value="UniProtKB-UniRule"/>
</dbReference>
<dbReference type="PANTHER" id="PTHR32432">
    <property type="entry name" value="CELL DIVISION PROTEIN FTSA-RELATED"/>
    <property type="match status" value="1"/>
</dbReference>
<reference evidence="8 9" key="1">
    <citation type="submission" date="2020-06" db="EMBL/GenBank/DDBJ databases">
        <title>New insights into brucella suis CRO type strains.</title>
        <authorList>
            <person name="Duvnjak S."/>
            <person name="Pavlinec Z."/>
            <person name="Vaser R."/>
            <person name="Sikic M."/>
            <person name="Kizanovic K."/>
            <person name="Spicic S."/>
        </authorList>
    </citation>
    <scope>NUCLEOTIDE SEQUENCE [LARGE SCALE GENOMIC DNA]</scope>
    <source>
        <strain evidence="8 9">CVI_72</strain>
    </source>
</reference>
<dbReference type="EMBL" id="CP054955">
    <property type="protein sequence ID" value="QOK64426.1"/>
    <property type="molecule type" value="Genomic_DNA"/>
</dbReference>
<gene>
    <name evidence="5 8" type="primary">ftsA</name>
    <name evidence="8" type="ORF">HUZ30_06650</name>
</gene>
<dbReference type="GO" id="GO:0009898">
    <property type="term" value="C:cytoplasmic side of plasma membrane"/>
    <property type="evidence" value="ECO:0007669"/>
    <property type="project" value="UniProtKB-UniRule"/>
</dbReference>
<comment type="similarity">
    <text evidence="5 6">Belongs to the FtsA/MreB family.</text>
</comment>
<dbReference type="CDD" id="cd24048">
    <property type="entry name" value="ASKHA_NBD_FtsA"/>
    <property type="match status" value="1"/>
</dbReference>
<feature type="domain" description="SHS2" evidence="7">
    <location>
        <begin position="22"/>
        <end position="218"/>
    </location>
</feature>
<evidence type="ECO:0000256" key="3">
    <source>
        <dbReference type="ARBA" id="ARBA00023136"/>
    </source>
</evidence>
<evidence type="ECO:0000256" key="6">
    <source>
        <dbReference type="PIRNR" id="PIRNR003101"/>
    </source>
</evidence>